<protein>
    <recommendedName>
        <fullName evidence="2">Co-chaperone DjlA N-terminal domain-containing protein</fullName>
    </recommendedName>
</protein>
<dbReference type="AlphaFoldDB" id="A0A381SLK1"/>
<dbReference type="EMBL" id="UINC01003084">
    <property type="protein sequence ID" value="SVA03217.1"/>
    <property type="molecule type" value="Genomic_DNA"/>
</dbReference>
<accession>A0A381SLK1</accession>
<reference evidence="1" key="1">
    <citation type="submission" date="2018-05" db="EMBL/GenBank/DDBJ databases">
        <authorList>
            <person name="Lanie J.A."/>
            <person name="Ng W.-L."/>
            <person name="Kazmierczak K.M."/>
            <person name="Andrzejewski T.M."/>
            <person name="Davidsen T.M."/>
            <person name="Wayne K.J."/>
            <person name="Tettelin H."/>
            <person name="Glass J.I."/>
            <person name="Rusch D."/>
            <person name="Podicherti R."/>
            <person name="Tsui H.-C.T."/>
            <person name="Winkler M.E."/>
        </authorList>
    </citation>
    <scope>NUCLEOTIDE SEQUENCE</scope>
</reference>
<proteinExistence type="predicted"/>
<organism evidence="1">
    <name type="scientific">marine metagenome</name>
    <dbReference type="NCBI Taxonomy" id="408172"/>
    <lineage>
        <taxon>unclassified sequences</taxon>
        <taxon>metagenomes</taxon>
        <taxon>ecological metagenomes</taxon>
    </lineage>
</organism>
<dbReference type="InterPro" id="IPR029024">
    <property type="entry name" value="TerB-like"/>
</dbReference>
<sequence>MSEQKTPVSEYSPLELITYLFSHLQLADNQIDWEEKEVWAEALTKFFPDHTPERAQEIFQRACQLIISMDDFERKNHLITVCDQLKKHFSKDHLQSNLSPKLTKLIAADGIILSTETEMVSLIEEKLDIKIDIPDE</sequence>
<dbReference type="SUPFAM" id="SSF158682">
    <property type="entry name" value="TerB-like"/>
    <property type="match status" value="1"/>
</dbReference>
<evidence type="ECO:0000313" key="1">
    <source>
        <dbReference type="EMBL" id="SVA03217.1"/>
    </source>
</evidence>
<gene>
    <name evidence="1" type="ORF">METZ01_LOCUS56071</name>
</gene>
<name>A0A381SLK1_9ZZZZ</name>
<evidence type="ECO:0008006" key="2">
    <source>
        <dbReference type="Google" id="ProtNLM"/>
    </source>
</evidence>